<dbReference type="InterPro" id="IPR003018">
    <property type="entry name" value="GAF"/>
</dbReference>
<dbReference type="STRING" id="380248.SAMN05216251_120113"/>
<organism evidence="2 3">
    <name type="scientific">Actinacidiphila alni</name>
    <dbReference type="NCBI Taxonomy" id="380248"/>
    <lineage>
        <taxon>Bacteria</taxon>
        <taxon>Bacillati</taxon>
        <taxon>Actinomycetota</taxon>
        <taxon>Actinomycetes</taxon>
        <taxon>Kitasatosporales</taxon>
        <taxon>Streptomycetaceae</taxon>
        <taxon>Actinacidiphila</taxon>
    </lineage>
</organism>
<dbReference type="Proteomes" id="UP000199323">
    <property type="component" value="Unassembled WGS sequence"/>
</dbReference>
<evidence type="ECO:0000313" key="3">
    <source>
        <dbReference type="Proteomes" id="UP000199323"/>
    </source>
</evidence>
<dbReference type="InterPro" id="IPR029016">
    <property type="entry name" value="GAF-like_dom_sf"/>
</dbReference>
<dbReference type="Pfam" id="PF13185">
    <property type="entry name" value="GAF_2"/>
    <property type="match status" value="1"/>
</dbReference>
<accession>A0A1I2JX56</accession>
<protein>
    <submittedName>
        <fullName evidence="2">ANTAR domain-containing protein</fullName>
    </submittedName>
</protein>
<dbReference type="Gene3D" id="3.30.450.40">
    <property type="match status" value="1"/>
</dbReference>
<dbReference type="EMBL" id="FONG01000020">
    <property type="protein sequence ID" value="SFF59425.1"/>
    <property type="molecule type" value="Genomic_DNA"/>
</dbReference>
<proteinExistence type="predicted"/>
<dbReference type="AlphaFoldDB" id="A0A1I2JX56"/>
<dbReference type="SUPFAM" id="SSF55781">
    <property type="entry name" value="GAF domain-like"/>
    <property type="match status" value="1"/>
</dbReference>
<feature type="domain" description="GAF" evidence="1">
    <location>
        <begin position="31"/>
        <end position="160"/>
    </location>
</feature>
<keyword evidence="3" id="KW-1185">Reference proteome</keyword>
<sequence length="238" mass="24835">MAVDRSQAAGRVARAAAGGPHDELPLRLGAAVRDGLDVDGATLSLLTDTPARQLLAATDPAALRLEEIQFTVLEGPCISAAAAGAPVLVDDLQEALTPWPLFGASVREQLPALTSVYAFPLHVGDYVLGAMDLLGFGSDAWDDQAVEHAVAAAEAVSAALVPARELLLLDDAPPAWQPAGMIKAHWFDTHMAIGMVCEQRRVSPQNALALMRAAAFRSGRSLAQVTADILRGAPPDAP</sequence>
<evidence type="ECO:0000313" key="2">
    <source>
        <dbReference type="EMBL" id="SFF59425.1"/>
    </source>
</evidence>
<reference evidence="2 3" key="1">
    <citation type="submission" date="2016-10" db="EMBL/GenBank/DDBJ databases">
        <authorList>
            <person name="de Groot N.N."/>
        </authorList>
    </citation>
    <scope>NUCLEOTIDE SEQUENCE [LARGE SCALE GENOMIC DNA]</scope>
    <source>
        <strain evidence="2 3">CGMCC 4.3510</strain>
    </source>
</reference>
<gene>
    <name evidence="2" type="ORF">SAMN05216251_120113</name>
</gene>
<evidence type="ECO:0000259" key="1">
    <source>
        <dbReference type="Pfam" id="PF13185"/>
    </source>
</evidence>
<name>A0A1I2JX56_9ACTN</name>